<dbReference type="PANTHER" id="PTHR46332:SF5">
    <property type="entry name" value="ASPARTATE BETA-HYDROXYLASE DOMAIN CONTAINING 2"/>
    <property type="match status" value="1"/>
</dbReference>
<dbReference type="AlphaFoldDB" id="A0A5C6RPF8"/>
<evidence type="ECO:0000256" key="1">
    <source>
        <dbReference type="ARBA" id="ARBA00007730"/>
    </source>
</evidence>
<dbReference type="GO" id="GO:0051213">
    <property type="term" value="F:dioxygenase activity"/>
    <property type="evidence" value="ECO:0007669"/>
    <property type="project" value="UniProtKB-KW"/>
</dbReference>
<feature type="domain" description="Aspartyl/asparaginy/proline hydroxylase" evidence="4">
    <location>
        <begin position="39"/>
        <end position="188"/>
    </location>
</feature>
<dbReference type="Proteomes" id="UP000321721">
    <property type="component" value="Unassembled WGS sequence"/>
</dbReference>
<dbReference type="InterPro" id="IPR027443">
    <property type="entry name" value="IPNS-like_sf"/>
</dbReference>
<dbReference type="RefSeq" id="WP_147101259.1">
    <property type="nucleotide sequence ID" value="NZ_VOOS01000005.1"/>
</dbReference>
<keyword evidence="3" id="KW-0560">Oxidoreductase</keyword>
<evidence type="ECO:0000256" key="3">
    <source>
        <dbReference type="ARBA" id="ARBA00023002"/>
    </source>
</evidence>
<dbReference type="Gene3D" id="2.60.120.330">
    <property type="entry name" value="B-lactam Antibiotic, Isopenicillin N Synthase, Chain"/>
    <property type="match status" value="1"/>
</dbReference>
<dbReference type="EMBL" id="VOOS01000005">
    <property type="protein sequence ID" value="TXB64206.1"/>
    <property type="molecule type" value="Genomic_DNA"/>
</dbReference>
<dbReference type="OrthoDB" id="21665at2"/>
<organism evidence="5 6">
    <name type="scientific">Vicingus serpentipes</name>
    <dbReference type="NCBI Taxonomy" id="1926625"/>
    <lineage>
        <taxon>Bacteria</taxon>
        <taxon>Pseudomonadati</taxon>
        <taxon>Bacteroidota</taxon>
        <taxon>Flavobacteriia</taxon>
        <taxon>Flavobacteriales</taxon>
        <taxon>Vicingaceae</taxon>
        <taxon>Vicingus</taxon>
    </lineage>
</organism>
<dbReference type="GO" id="GO:0016020">
    <property type="term" value="C:membrane"/>
    <property type="evidence" value="ECO:0007669"/>
    <property type="project" value="TreeGrafter"/>
</dbReference>
<reference evidence="5 6" key="1">
    <citation type="submission" date="2019-08" db="EMBL/GenBank/DDBJ databases">
        <title>Genome of Vicingus serpentipes NCIMB 15042.</title>
        <authorList>
            <person name="Bowman J.P."/>
        </authorList>
    </citation>
    <scope>NUCLEOTIDE SEQUENCE [LARGE SCALE GENOMIC DNA]</scope>
    <source>
        <strain evidence="5 6">NCIMB 15042</strain>
    </source>
</reference>
<proteinExistence type="inferred from homology"/>
<accession>A0A5C6RPF8</accession>
<dbReference type="PANTHER" id="PTHR46332">
    <property type="entry name" value="ASPARTATE BETA-HYDROXYLASE DOMAIN-CONTAINING PROTEIN 2"/>
    <property type="match status" value="1"/>
</dbReference>
<comment type="similarity">
    <text evidence="1">Belongs to the aspartyl/asparaginyl beta-hydroxylase family.</text>
</comment>
<name>A0A5C6RPF8_9FLAO</name>
<keyword evidence="2" id="KW-0223">Dioxygenase</keyword>
<gene>
    <name evidence="5" type="ORF">FRY74_10460</name>
</gene>
<dbReference type="InterPro" id="IPR051821">
    <property type="entry name" value="Asp/Asn_beta-hydroxylase"/>
</dbReference>
<dbReference type="SUPFAM" id="SSF51197">
    <property type="entry name" value="Clavaminate synthase-like"/>
    <property type="match status" value="1"/>
</dbReference>
<evidence type="ECO:0000259" key="4">
    <source>
        <dbReference type="Pfam" id="PF05118"/>
    </source>
</evidence>
<keyword evidence="6" id="KW-1185">Reference proteome</keyword>
<evidence type="ECO:0000256" key="2">
    <source>
        <dbReference type="ARBA" id="ARBA00022964"/>
    </source>
</evidence>
<dbReference type="InterPro" id="IPR007803">
    <property type="entry name" value="Asp/Arg/Pro-Hydrxlase"/>
</dbReference>
<dbReference type="Pfam" id="PF05118">
    <property type="entry name" value="Asp_Arg_Hydrox"/>
    <property type="match status" value="1"/>
</dbReference>
<protein>
    <submittedName>
        <fullName evidence="5">Aspartyl/asparaginyl beta-hydroxylase domain-containing protein</fullName>
    </submittedName>
</protein>
<evidence type="ECO:0000313" key="6">
    <source>
        <dbReference type="Proteomes" id="UP000321721"/>
    </source>
</evidence>
<evidence type="ECO:0000313" key="5">
    <source>
        <dbReference type="EMBL" id="TXB64206.1"/>
    </source>
</evidence>
<comment type="caution">
    <text evidence="5">The sequence shown here is derived from an EMBL/GenBank/DDBJ whole genome shotgun (WGS) entry which is preliminary data.</text>
</comment>
<sequence>MNTDLNKIWFSFSSNGAYSGSEPPFFDIEYTSWYKLLKDNYLSIQKELSTADEEKFIPYYNKTFANQPTNWKILPFKFWLLNYKKNQKKFPITTKIIKQIPYLVSASFSQLSKQTQLKPHTGDSNAMYRVHLPLLVPAKLPDCGFKVLDNEVSWHEGIPFAFCDAHLHLAWNNTNEKRIVLILDIIRPEFQHKTKWISAQMLASLIIQYTLQKTAILYHVPAFMRKWMMNTFAIPVYVFTRIHSFIKE</sequence>